<evidence type="ECO:0000259" key="1">
    <source>
        <dbReference type="Pfam" id="PF13456"/>
    </source>
</evidence>
<proteinExistence type="predicted"/>
<dbReference type="SUPFAM" id="SSF53098">
    <property type="entry name" value="Ribonuclease H-like"/>
    <property type="match status" value="1"/>
</dbReference>
<evidence type="ECO:0000313" key="2">
    <source>
        <dbReference type="EMBL" id="KAJ4961121.1"/>
    </source>
</evidence>
<dbReference type="InterPro" id="IPR052929">
    <property type="entry name" value="RNase_H-like_EbsB-rel"/>
</dbReference>
<organism evidence="2 3">
    <name type="scientific">Protea cynaroides</name>
    <dbReference type="NCBI Taxonomy" id="273540"/>
    <lineage>
        <taxon>Eukaryota</taxon>
        <taxon>Viridiplantae</taxon>
        <taxon>Streptophyta</taxon>
        <taxon>Embryophyta</taxon>
        <taxon>Tracheophyta</taxon>
        <taxon>Spermatophyta</taxon>
        <taxon>Magnoliopsida</taxon>
        <taxon>Proteales</taxon>
        <taxon>Proteaceae</taxon>
        <taxon>Protea</taxon>
    </lineage>
</organism>
<dbReference type="InterPro" id="IPR002156">
    <property type="entry name" value="RNaseH_domain"/>
</dbReference>
<name>A0A9Q0H9L1_9MAGN</name>
<dbReference type="GO" id="GO:0003676">
    <property type="term" value="F:nucleic acid binding"/>
    <property type="evidence" value="ECO:0007669"/>
    <property type="project" value="InterPro"/>
</dbReference>
<dbReference type="Pfam" id="PF13456">
    <property type="entry name" value="RVT_3"/>
    <property type="match status" value="1"/>
</dbReference>
<keyword evidence="3" id="KW-1185">Reference proteome</keyword>
<gene>
    <name evidence="2" type="ORF">NE237_021031</name>
</gene>
<dbReference type="Gene3D" id="3.30.420.10">
    <property type="entry name" value="Ribonuclease H-like superfamily/Ribonuclease H"/>
    <property type="match status" value="1"/>
</dbReference>
<dbReference type="InterPro" id="IPR044730">
    <property type="entry name" value="RNase_H-like_dom_plant"/>
</dbReference>
<dbReference type="PANTHER" id="PTHR47074">
    <property type="entry name" value="BNAC02G40300D PROTEIN"/>
    <property type="match status" value="1"/>
</dbReference>
<feature type="domain" description="RNase H type-1" evidence="1">
    <location>
        <begin position="107"/>
        <end position="179"/>
    </location>
</feature>
<sequence length="179" mass="19581">MSRFITAPFSSLNKRVVNLCSAWPFRDRCGEYRQEEKVFWQFSSGWAKGMVGDTNDIGHPQAKRDIAGFNEFATAHFQIDEGSSGSSLSALHIPCWVLPSSGVIKINTDASLTSKSSSGGLGFVLWNSYGAVLKAVSIPWSFQEVIVGEALAIREALRVAVAEGFDRITSEIDCEELVN</sequence>
<dbReference type="EMBL" id="JAMYWD010000009">
    <property type="protein sequence ID" value="KAJ4961121.1"/>
    <property type="molecule type" value="Genomic_DNA"/>
</dbReference>
<evidence type="ECO:0000313" key="3">
    <source>
        <dbReference type="Proteomes" id="UP001141806"/>
    </source>
</evidence>
<dbReference type="CDD" id="cd06222">
    <property type="entry name" value="RNase_H_like"/>
    <property type="match status" value="1"/>
</dbReference>
<protein>
    <recommendedName>
        <fullName evidence="1">RNase H type-1 domain-containing protein</fullName>
    </recommendedName>
</protein>
<dbReference type="Proteomes" id="UP001141806">
    <property type="component" value="Unassembled WGS sequence"/>
</dbReference>
<accession>A0A9Q0H9L1</accession>
<dbReference type="InterPro" id="IPR012337">
    <property type="entry name" value="RNaseH-like_sf"/>
</dbReference>
<reference evidence="2" key="1">
    <citation type="journal article" date="2023" name="Plant J.">
        <title>The genome of the king protea, Protea cynaroides.</title>
        <authorList>
            <person name="Chang J."/>
            <person name="Duong T.A."/>
            <person name="Schoeman C."/>
            <person name="Ma X."/>
            <person name="Roodt D."/>
            <person name="Barker N."/>
            <person name="Li Z."/>
            <person name="Van de Peer Y."/>
            <person name="Mizrachi E."/>
        </authorList>
    </citation>
    <scope>NUCLEOTIDE SEQUENCE</scope>
    <source>
        <tissue evidence="2">Young leaves</tissue>
    </source>
</reference>
<dbReference type="PANTHER" id="PTHR47074:SF11">
    <property type="entry name" value="REVERSE TRANSCRIPTASE-LIKE PROTEIN"/>
    <property type="match status" value="1"/>
</dbReference>
<dbReference type="AlphaFoldDB" id="A0A9Q0H9L1"/>
<dbReference type="InterPro" id="IPR036397">
    <property type="entry name" value="RNaseH_sf"/>
</dbReference>
<comment type="caution">
    <text evidence="2">The sequence shown here is derived from an EMBL/GenBank/DDBJ whole genome shotgun (WGS) entry which is preliminary data.</text>
</comment>
<dbReference type="GO" id="GO:0004523">
    <property type="term" value="F:RNA-DNA hybrid ribonuclease activity"/>
    <property type="evidence" value="ECO:0007669"/>
    <property type="project" value="InterPro"/>
</dbReference>